<dbReference type="InterPro" id="IPR029044">
    <property type="entry name" value="Nucleotide-diphossugar_trans"/>
</dbReference>
<evidence type="ECO:0000313" key="2">
    <source>
        <dbReference type="Proteomes" id="UP000309872"/>
    </source>
</evidence>
<dbReference type="EMBL" id="SUKA01000012">
    <property type="protein sequence ID" value="TJY60139.1"/>
    <property type="molecule type" value="Genomic_DNA"/>
</dbReference>
<name>A0A4V5LWV8_9SPHI</name>
<dbReference type="Gene3D" id="3.90.550.10">
    <property type="entry name" value="Spore Coat Polysaccharide Biosynthesis Protein SpsA, Chain A"/>
    <property type="match status" value="1"/>
</dbReference>
<sequence length="302" mass="35735">MSFPLIRYFKNSIGSHIRQYIPGTFENIKNRKRDILKKYINKERSAGLYVSMTTFEPRLKVFEYTVLSILAGTVLPEKILIYVPRGFRNLVERNDDSWLKYELGKGLVEMIEMEVDLGCHSKYFYSFQQYGGAKDILICDDDVVYYENWLKDLLHAMRHREYDVFAFKAVQVKVVNNTIQPYDSWTHCSFRSRGENELLYAEGVGGVLYRKNSINKEVLNKDKFLELAPKADDVWLWFCTYLNSCRIKYVVPTNTKKLLYVIPGSQDTNLWVENTLNKRNDIFVKKCHTYFLEQYNLDLTRY</sequence>
<keyword evidence="2" id="KW-1185">Reference proteome</keyword>
<proteinExistence type="predicted"/>
<organism evidence="1 2">
    <name type="scientific">Sphingobacterium alkalisoli</name>
    <dbReference type="NCBI Taxonomy" id="1874115"/>
    <lineage>
        <taxon>Bacteria</taxon>
        <taxon>Pseudomonadati</taxon>
        <taxon>Bacteroidota</taxon>
        <taxon>Sphingobacteriia</taxon>
        <taxon>Sphingobacteriales</taxon>
        <taxon>Sphingobacteriaceae</taxon>
        <taxon>Sphingobacterium</taxon>
    </lineage>
</organism>
<dbReference type="Proteomes" id="UP000309872">
    <property type="component" value="Unassembled WGS sequence"/>
</dbReference>
<dbReference type="RefSeq" id="WP_136823144.1">
    <property type="nucleotide sequence ID" value="NZ_BMJX01000012.1"/>
</dbReference>
<dbReference type="OrthoDB" id="5465469at2"/>
<protein>
    <recommendedName>
        <fullName evidence="3">Glycosyltransferase family 2 protein</fullName>
    </recommendedName>
</protein>
<dbReference type="SUPFAM" id="SSF53448">
    <property type="entry name" value="Nucleotide-diphospho-sugar transferases"/>
    <property type="match status" value="1"/>
</dbReference>
<comment type="caution">
    <text evidence="1">The sequence shown here is derived from an EMBL/GenBank/DDBJ whole genome shotgun (WGS) entry which is preliminary data.</text>
</comment>
<reference evidence="1 2" key="1">
    <citation type="submission" date="2019-04" db="EMBL/GenBank/DDBJ databases">
        <title>Sphingobacterium olei sp. nov., isolated from oil-contaminated soil.</title>
        <authorList>
            <person name="Liu B."/>
        </authorList>
    </citation>
    <scope>NUCLEOTIDE SEQUENCE [LARGE SCALE GENOMIC DNA]</scope>
    <source>
        <strain evidence="1 2">Y3L14</strain>
    </source>
</reference>
<evidence type="ECO:0008006" key="3">
    <source>
        <dbReference type="Google" id="ProtNLM"/>
    </source>
</evidence>
<dbReference type="AlphaFoldDB" id="A0A4V5LWV8"/>
<accession>A0A4V5LWV8</accession>
<evidence type="ECO:0000313" key="1">
    <source>
        <dbReference type="EMBL" id="TJY60139.1"/>
    </source>
</evidence>
<gene>
    <name evidence="1" type="ORF">FAZ19_23085</name>
</gene>